<dbReference type="Proteomes" id="UP000287033">
    <property type="component" value="Unassembled WGS sequence"/>
</dbReference>
<feature type="coiled-coil region" evidence="5">
    <location>
        <begin position="525"/>
        <end position="628"/>
    </location>
</feature>
<feature type="compositionally biased region" description="Low complexity" evidence="6">
    <location>
        <begin position="730"/>
        <end position="764"/>
    </location>
</feature>
<comment type="function">
    <text evidence="4">Required for assembly of dynein regulatory complex (DRC) and inner dynein arm (IDA) complexes, which are responsible for ciliary beat regulation, thereby playing a central role in motility in cilia and flagella. Probably acts together with CCDC40 to form a molecular ruler that determines the 96 nanometer (nm) repeat length and arrangements of components in cilia and flagella. Not required for outer dynein arm complexes assembly.</text>
</comment>
<name>A0A401RYM8_CHIPU</name>
<dbReference type="GO" id="GO:0005576">
    <property type="term" value="C:extracellular region"/>
    <property type="evidence" value="ECO:0007669"/>
    <property type="project" value="GOC"/>
</dbReference>
<evidence type="ECO:0000313" key="7">
    <source>
        <dbReference type="EMBL" id="GCC23219.1"/>
    </source>
</evidence>
<reference evidence="7 8" key="1">
    <citation type="journal article" date="2018" name="Nat. Ecol. Evol.">
        <title>Shark genomes provide insights into elasmobranch evolution and the origin of vertebrates.</title>
        <authorList>
            <person name="Hara Y"/>
            <person name="Yamaguchi K"/>
            <person name="Onimaru K"/>
            <person name="Kadota M"/>
            <person name="Koyanagi M"/>
            <person name="Keeley SD"/>
            <person name="Tatsumi K"/>
            <person name="Tanaka K"/>
            <person name="Motone F"/>
            <person name="Kageyama Y"/>
            <person name="Nozu R"/>
            <person name="Adachi N"/>
            <person name="Nishimura O"/>
            <person name="Nakagawa R"/>
            <person name="Tanegashima C"/>
            <person name="Kiyatake I"/>
            <person name="Matsumoto R"/>
            <person name="Murakumo K"/>
            <person name="Nishida K"/>
            <person name="Terakita A"/>
            <person name="Kuratani S"/>
            <person name="Sato K"/>
            <person name="Hyodo S Kuraku.S."/>
        </authorList>
    </citation>
    <scope>NUCLEOTIDE SEQUENCE [LARGE SCALE GENOMIC DNA]</scope>
</reference>
<feature type="compositionally biased region" description="Low complexity" evidence="6">
    <location>
        <begin position="783"/>
        <end position="809"/>
    </location>
</feature>
<dbReference type="GO" id="GO:0036159">
    <property type="term" value="P:inner dynein arm assembly"/>
    <property type="evidence" value="ECO:0007669"/>
    <property type="project" value="InterPro"/>
</dbReference>
<gene>
    <name evidence="7" type="ORF">chiPu_0001613</name>
</gene>
<evidence type="ECO:0000256" key="5">
    <source>
        <dbReference type="SAM" id="Coils"/>
    </source>
</evidence>
<evidence type="ECO:0000256" key="4">
    <source>
        <dbReference type="ARBA" id="ARBA00045182"/>
    </source>
</evidence>
<dbReference type="InterPro" id="IPR033290">
    <property type="entry name" value="CCDC39"/>
</dbReference>
<comment type="caution">
    <text evidence="7">The sequence shown here is derived from an EMBL/GenBank/DDBJ whole genome shotgun (WGS) entry which is preliminary data.</text>
</comment>
<feature type="region of interest" description="Disordered" evidence="6">
    <location>
        <begin position="730"/>
        <end position="809"/>
    </location>
</feature>
<dbReference type="PANTHER" id="PTHR18962">
    <property type="entry name" value="COILED-COIL DOMAIN-CONTAINING PROTEIN 39"/>
    <property type="match status" value="1"/>
</dbReference>
<keyword evidence="8" id="KW-1185">Reference proteome</keyword>
<keyword evidence="3 5" id="KW-0175">Coiled coil</keyword>
<feature type="coiled-coil region" evidence="5">
    <location>
        <begin position="178"/>
        <end position="243"/>
    </location>
</feature>
<feature type="coiled-coil region" evidence="5">
    <location>
        <begin position="272"/>
        <end position="386"/>
    </location>
</feature>
<dbReference type="OMA" id="NSKNCDE"/>
<feature type="coiled-coil region" evidence="5">
    <location>
        <begin position="17"/>
        <end position="121"/>
    </location>
</feature>
<evidence type="ECO:0000313" key="8">
    <source>
        <dbReference type="Proteomes" id="UP000287033"/>
    </source>
</evidence>
<dbReference type="GO" id="GO:0060287">
    <property type="term" value="P:epithelial cilium movement involved in determination of left/right asymmetry"/>
    <property type="evidence" value="ECO:0007669"/>
    <property type="project" value="TreeGrafter"/>
</dbReference>
<accession>A0A401RYM8</accession>
<dbReference type="STRING" id="137246.A0A401RYM8"/>
<dbReference type="GO" id="GO:0005930">
    <property type="term" value="C:axoneme"/>
    <property type="evidence" value="ECO:0007669"/>
    <property type="project" value="InterPro"/>
</dbReference>
<proteinExistence type="inferred from homology"/>
<dbReference type="PANTHER" id="PTHR18962:SF0">
    <property type="entry name" value="COILED-COIL DOMAIN-CONTAINING PROTEIN 39"/>
    <property type="match status" value="1"/>
</dbReference>
<comment type="similarity">
    <text evidence="1">Belongs to the CCDC39 family.</text>
</comment>
<feature type="compositionally biased region" description="Polar residues" evidence="6">
    <location>
        <begin position="765"/>
        <end position="779"/>
    </location>
</feature>
<evidence type="ECO:0000256" key="3">
    <source>
        <dbReference type="ARBA" id="ARBA00023054"/>
    </source>
</evidence>
<dbReference type="EMBL" id="BEZZ01000024">
    <property type="protein sequence ID" value="GCC23219.1"/>
    <property type="molecule type" value="Genomic_DNA"/>
</dbReference>
<evidence type="ECO:0000256" key="1">
    <source>
        <dbReference type="ARBA" id="ARBA00005805"/>
    </source>
</evidence>
<protein>
    <recommendedName>
        <fullName evidence="2">Coiled-coil domain-containing protein 39</fullName>
    </recommendedName>
</protein>
<evidence type="ECO:0000256" key="2">
    <source>
        <dbReference type="ARBA" id="ARBA00016725"/>
    </source>
</evidence>
<organism evidence="7 8">
    <name type="scientific">Chiloscyllium punctatum</name>
    <name type="common">Brownbanded bambooshark</name>
    <name type="synonym">Hemiscyllium punctatum</name>
    <dbReference type="NCBI Taxonomy" id="137246"/>
    <lineage>
        <taxon>Eukaryota</taxon>
        <taxon>Metazoa</taxon>
        <taxon>Chordata</taxon>
        <taxon>Craniata</taxon>
        <taxon>Vertebrata</taxon>
        <taxon>Chondrichthyes</taxon>
        <taxon>Elasmobranchii</taxon>
        <taxon>Galeomorphii</taxon>
        <taxon>Galeoidea</taxon>
        <taxon>Orectolobiformes</taxon>
        <taxon>Hemiscylliidae</taxon>
        <taxon>Chiloscyllium</taxon>
    </lineage>
</organism>
<sequence length="809" mass="94151">MTNNVLCEINWDDGFAIPVANAENKSLEDEVQKKQKEKDNLESQLTNIEDRIHAMTMHLQNVHQELINTQSLQKAREKEFESEQQFKHLAEREMERLKQEIRRLENDITLLRERKNVMENSIYRYTQKIEDLKCQLNWDRQALEAWLEESTKTDEDAIIIQKYAQEDEGKIRSLAEVKQEIRDKEAAINEKIQFLKNETENNKEFEKKISINERLSAKLRLEYQGHETNRLQLQSELETLKSRVDRTATDLETVRSHIADLKRQNVDKSNKLMNCKEVNKALQEKLKTATETMLSAEEQVTRLEKTLKNEENNVKDFQIQQLERRLAKLEGNMSSNENELLGEKAAELSKNLEEKKSTVNLLNIQLKKLQNDTHHLRRQLDKCREEKTDLTSKIEDIHLHIDTGEKELKKNKLAEQDLMIEDNLLKLEVERLHDMLHNKADDVLSLEKRKIQLETAMKERTEEIKIHMDVLQVQIKHIEQEQQGISAELHERLSKIDKMKKRYELLMVTMKPAEGEEERSQAYYVIKAAQEKEELQSQGDELDAKISKSEKELRALENTLQLLNNQNATYQKSFNRVSETSEEFENKLKLEEQKRAIDDKYRYKRRQIRELQEDIQCMMNTFDNLLREQSALHAMADEQHDKTKHLIKELDDQKLKLERVTKHCSKVVRDIRSAKKSPGQTQEEQDIDLRELRDFNKSLNKLLANAMDACPSLASDLQLYFDQAGLPLPSAPTSPSSHYSSRSPSVHSSASSTRTLGSSRSSLSQNTVATVNLDLNLSVPSPKHSASSTRSRLSSVKSRSSSSHSQKSQ</sequence>
<dbReference type="SUPFAM" id="SSF57997">
    <property type="entry name" value="Tropomyosin"/>
    <property type="match status" value="1"/>
</dbReference>
<dbReference type="GO" id="GO:0060285">
    <property type="term" value="P:cilium-dependent cell motility"/>
    <property type="evidence" value="ECO:0007669"/>
    <property type="project" value="TreeGrafter"/>
</dbReference>
<dbReference type="AlphaFoldDB" id="A0A401RYM8"/>
<dbReference type="Pfam" id="PF24161">
    <property type="entry name" value="CCDC39"/>
    <property type="match status" value="2"/>
</dbReference>
<evidence type="ECO:0000256" key="6">
    <source>
        <dbReference type="SAM" id="MobiDB-lite"/>
    </source>
</evidence>
<dbReference type="OrthoDB" id="10259720at2759"/>